<comment type="caution">
    <text evidence="8">The sequence shown here is derived from an EMBL/GenBank/DDBJ whole genome shotgun (WGS) entry which is preliminary data.</text>
</comment>
<dbReference type="GO" id="GO:0009279">
    <property type="term" value="C:cell outer membrane"/>
    <property type="evidence" value="ECO:0007669"/>
    <property type="project" value="UniProtKB-SubCell"/>
</dbReference>
<comment type="similarity">
    <text evidence="2">Belongs to the MipA/OmpV family.</text>
</comment>
<organism evidence="8 10">
    <name type="scientific">Sphingomonas yabuuchiae</name>
    <dbReference type="NCBI Taxonomy" id="172044"/>
    <lineage>
        <taxon>Bacteria</taxon>
        <taxon>Pseudomonadati</taxon>
        <taxon>Pseudomonadota</taxon>
        <taxon>Alphaproteobacteria</taxon>
        <taxon>Sphingomonadales</taxon>
        <taxon>Sphingomonadaceae</taxon>
        <taxon>Sphingomonas</taxon>
    </lineage>
</organism>
<dbReference type="EMBL" id="JACHNX010000016">
    <property type="protein sequence ID" value="MBB4610908.1"/>
    <property type="molecule type" value="Genomic_DNA"/>
</dbReference>
<dbReference type="Proteomes" id="UP000704529">
    <property type="component" value="Unassembled WGS sequence"/>
</dbReference>
<evidence type="ECO:0000256" key="5">
    <source>
        <dbReference type="ARBA" id="ARBA00023237"/>
    </source>
</evidence>
<reference evidence="7 9" key="1">
    <citation type="submission" date="2020-08" db="EMBL/GenBank/DDBJ databases">
        <title>Genomic Encyclopedia of Type Strains, Phase IV (KMG-IV): sequencing the most valuable type-strain genomes for metagenomic binning, comparative biology and taxonomic classification.</title>
        <authorList>
            <person name="Goeker M."/>
        </authorList>
    </citation>
    <scope>NUCLEOTIDE SEQUENCE [LARGE SCALE GENOMIC DNA]</scope>
    <source>
        <strain evidence="7 9">DSM 14562</strain>
    </source>
</reference>
<evidence type="ECO:0000313" key="8">
    <source>
        <dbReference type="EMBL" id="MBN3558723.1"/>
    </source>
</evidence>
<keyword evidence="5" id="KW-0998">Cell outer membrane</keyword>
<accession>A0AA40ZYE5</accession>
<sequence>MLKRHMAAAMAWSVASLFPAHAMAQSHQDTDPLDRDIVAVGAGLAVVPDYEGANHYSPVVAPAAIGSVEGHSFVVAGNQASLNLLRDRSGPVWEVQAGPVALINFNRATVGGTHDPRVRALGALGLAVELGGYVGVQKTGVLTSPYDRLTITVSYRHDVTGVHDAGLWQPGVTYFTPLSLHAAVAITASADIAEDRYARTYYSVSPAASSRSGLAAYDARGGLKNWTIGLIGVRTVRGNLLHGVQLVALGTFGRMTGSIGNSPIVAEAGSRGQWLGALGLAYSF</sequence>
<dbReference type="EMBL" id="JAFHKU010000130">
    <property type="protein sequence ID" value="MBN3558723.1"/>
    <property type="molecule type" value="Genomic_DNA"/>
</dbReference>
<dbReference type="PANTHER" id="PTHR38776">
    <property type="entry name" value="MLTA-INTERACTING PROTEIN-RELATED"/>
    <property type="match status" value="1"/>
</dbReference>
<evidence type="ECO:0000313" key="10">
    <source>
        <dbReference type="Proteomes" id="UP000704529"/>
    </source>
</evidence>
<dbReference type="Proteomes" id="UP000584663">
    <property type="component" value="Unassembled WGS sequence"/>
</dbReference>
<evidence type="ECO:0000256" key="4">
    <source>
        <dbReference type="ARBA" id="ARBA00023136"/>
    </source>
</evidence>
<dbReference type="PANTHER" id="PTHR38776:SF1">
    <property type="entry name" value="MLTA-INTERACTING PROTEIN-RELATED"/>
    <property type="match status" value="1"/>
</dbReference>
<name>A0AA40ZYE5_9SPHN</name>
<evidence type="ECO:0000256" key="2">
    <source>
        <dbReference type="ARBA" id="ARBA00005722"/>
    </source>
</evidence>
<feature type="chain" id="PRO_5041366392" evidence="6">
    <location>
        <begin position="25"/>
        <end position="284"/>
    </location>
</feature>
<dbReference type="Pfam" id="PF06629">
    <property type="entry name" value="MipA"/>
    <property type="match status" value="1"/>
</dbReference>
<evidence type="ECO:0000313" key="9">
    <source>
        <dbReference type="Proteomes" id="UP000584663"/>
    </source>
</evidence>
<keyword evidence="3 6" id="KW-0732">Signal</keyword>
<dbReference type="InterPro" id="IPR010583">
    <property type="entry name" value="MipA"/>
</dbReference>
<gene>
    <name evidence="7" type="ORF">GGQ89_003147</name>
    <name evidence="8" type="ORF">JYA60_10850</name>
</gene>
<dbReference type="AlphaFoldDB" id="A0AA40ZYE5"/>
<protein>
    <submittedName>
        <fullName evidence="8">MipA/OmpV family protein</fullName>
    </submittedName>
    <submittedName>
        <fullName evidence="7">Outer membrane scaffolding protein for murein synthesis (MipA/OmpV family)</fullName>
    </submittedName>
</protein>
<comment type="subcellular location">
    <subcellularLocation>
        <location evidence="1">Cell outer membrane</location>
    </subcellularLocation>
</comment>
<evidence type="ECO:0000256" key="1">
    <source>
        <dbReference type="ARBA" id="ARBA00004442"/>
    </source>
</evidence>
<dbReference type="RefSeq" id="WP_184106338.1">
    <property type="nucleotide sequence ID" value="NZ_JACHNX010000016.1"/>
</dbReference>
<evidence type="ECO:0000256" key="3">
    <source>
        <dbReference type="ARBA" id="ARBA00022729"/>
    </source>
</evidence>
<proteinExistence type="inferred from homology"/>
<evidence type="ECO:0000256" key="6">
    <source>
        <dbReference type="SAM" id="SignalP"/>
    </source>
</evidence>
<evidence type="ECO:0000313" key="7">
    <source>
        <dbReference type="EMBL" id="MBB4610908.1"/>
    </source>
</evidence>
<keyword evidence="4" id="KW-0472">Membrane</keyword>
<keyword evidence="9" id="KW-1185">Reference proteome</keyword>
<feature type="signal peptide" evidence="6">
    <location>
        <begin position="1"/>
        <end position="24"/>
    </location>
</feature>
<reference evidence="8" key="2">
    <citation type="submission" date="2021-01" db="EMBL/GenBank/DDBJ databases">
        <title>Genome Sequencing of Type Strains.</title>
        <authorList>
            <person name="Lemaire J.F."/>
            <person name="Inderbitzin P."/>
            <person name="Collins S.B."/>
            <person name="Wespe N."/>
            <person name="Knight-Connoni V."/>
        </authorList>
    </citation>
    <scope>NUCLEOTIDE SEQUENCE</scope>
    <source>
        <strain evidence="8">DSM 14562</strain>
    </source>
</reference>